<dbReference type="InterPro" id="IPR013785">
    <property type="entry name" value="Aldolase_TIM"/>
</dbReference>
<reference evidence="1" key="1">
    <citation type="submission" date="2021-03" db="EMBL/GenBank/DDBJ databases">
        <title>Human Oral Microbial Genomes.</title>
        <authorList>
            <person name="Johnston C.D."/>
            <person name="Chen T."/>
            <person name="Dewhirst F.E."/>
        </authorList>
    </citation>
    <scope>NUCLEOTIDE SEQUENCE</scope>
    <source>
        <strain evidence="1">F0714</strain>
    </source>
</reference>
<dbReference type="EMBL" id="CP072385">
    <property type="protein sequence ID" value="QUC10387.1"/>
    <property type="molecule type" value="Genomic_DNA"/>
</dbReference>
<organism evidence="1 2">
    <name type="scientific">Arachnia propionica</name>
    <dbReference type="NCBI Taxonomy" id="1750"/>
    <lineage>
        <taxon>Bacteria</taxon>
        <taxon>Bacillati</taxon>
        <taxon>Actinomycetota</taxon>
        <taxon>Actinomycetes</taxon>
        <taxon>Propionibacteriales</taxon>
        <taxon>Propionibacteriaceae</taxon>
        <taxon>Arachnia</taxon>
    </lineage>
</organism>
<dbReference type="SUPFAM" id="SSF102114">
    <property type="entry name" value="Radical SAM enzymes"/>
    <property type="match status" value="1"/>
</dbReference>
<accession>A0AB37I1I9</accession>
<gene>
    <name evidence="1" type="ORF">J5A53_11400</name>
</gene>
<dbReference type="AlphaFoldDB" id="A0AB37I1I9"/>
<dbReference type="InterPro" id="IPR058240">
    <property type="entry name" value="rSAM_sf"/>
</dbReference>
<sequence>MTQFQGGAVTEWGKVAFDDLPWADVDGHDEATNSPTRGRGSFARAMRAVALAKEAGIPLRVMQVLTRSTADTATEFYDHFAAIGCSPGFFMVK</sequence>
<dbReference type="RefSeq" id="WP_041696245.1">
    <property type="nucleotide sequence ID" value="NZ_CP040007.1"/>
</dbReference>
<dbReference type="Gene3D" id="3.20.20.70">
    <property type="entry name" value="Aldolase class I"/>
    <property type="match status" value="1"/>
</dbReference>
<proteinExistence type="predicted"/>
<protein>
    <recommendedName>
        <fullName evidence="3">GNAT family N-acetyltransferase</fullName>
    </recommendedName>
</protein>
<name>A0AB37I1I9_9ACTN</name>
<evidence type="ECO:0008006" key="3">
    <source>
        <dbReference type="Google" id="ProtNLM"/>
    </source>
</evidence>
<dbReference type="Proteomes" id="UP000677180">
    <property type="component" value="Chromosome"/>
</dbReference>
<evidence type="ECO:0000313" key="1">
    <source>
        <dbReference type="EMBL" id="QUC10387.1"/>
    </source>
</evidence>
<evidence type="ECO:0000313" key="2">
    <source>
        <dbReference type="Proteomes" id="UP000677180"/>
    </source>
</evidence>